<gene>
    <name evidence="1" type="ORF">NE663_06145</name>
</gene>
<reference evidence="1 2" key="1">
    <citation type="submission" date="2022-06" db="EMBL/GenBank/DDBJ databases">
        <title>Isolation of gut microbiota from human fecal samples.</title>
        <authorList>
            <person name="Pamer E.G."/>
            <person name="Barat B."/>
            <person name="Waligurski E."/>
            <person name="Medina S."/>
            <person name="Paddock L."/>
            <person name="Mostad J."/>
        </authorList>
    </citation>
    <scope>NUCLEOTIDE SEQUENCE [LARGE SCALE GENOMIC DNA]</scope>
    <source>
        <strain evidence="1 2">DFI.6.1</strain>
    </source>
</reference>
<protein>
    <submittedName>
        <fullName evidence="1">Uncharacterized protein</fullName>
    </submittedName>
</protein>
<dbReference type="EMBL" id="JANGCH010000007">
    <property type="protein sequence ID" value="MCQ5121841.1"/>
    <property type="molecule type" value="Genomic_DNA"/>
</dbReference>
<dbReference type="Proteomes" id="UP001524435">
    <property type="component" value="Unassembled WGS sequence"/>
</dbReference>
<sequence>MIKLTDEQKVFLREKFENAEEMISSDDINDILDPLDDLILEEGYDDDWEFNDTGRKYQKIYDDIYWDNRRN</sequence>
<evidence type="ECO:0000313" key="1">
    <source>
        <dbReference type="EMBL" id="MCQ5121841.1"/>
    </source>
</evidence>
<proteinExistence type="predicted"/>
<comment type="caution">
    <text evidence="1">The sequence shown here is derived from an EMBL/GenBank/DDBJ whole genome shotgun (WGS) entry which is preliminary data.</text>
</comment>
<name>A0ABT1SKU1_9FIRM</name>
<accession>A0ABT1SKU1</accession>
<evidence type="ECO:0000313" key="2">
    <source>
        <dbReference type="Proteomes" id="UP001524435"/>
    </source>
</evidence>
<keyword evidence="2" id="KW-1185">Reference proteome</keyword>
<organism evidence="1 2">
    <name type="scientific">Massilicoli timonensis</name>
    <dbReference type="NCBI Taxonomy" id="2015901"/>
    <lineage>
        <taxon>Bacteria</taxon>
        <taxon>Bacillati</taxon>
        <taxon>Bacillota</taxon>
        <taxon>Erysipelotrichia</taxon>
        <taxon>Erysipelotrichales</taxon>
        <taxon>Erysipelotrichaceae</taxon>
        <taxon>Massilicoli</taxon>
    </lineage>
</organism>
<dbReference type="RefSeq" id="WP_102266238.1">
    <property type="nucleotide sequence ID" value="NZ_CALVCM010000013.1"/>
</dbReference>